<evidence type="ECO:0000256" key="5">
    <source>
        <dbReference type="ARBA" id="ARBA00022840"/>
    </source>
</evidence>
<keyword evidence="5" id="KW-0067">ATP-binding</keyword>
<protein>
    <recommendedName>
        <fullName evidence="16">Phospholipid-transporting ATPase</fullName>
    </recommendedName>
</protein>
<dbReference type="InterPro" id="IPR023298">
    <property type="entry name" value="ATPase_P-typ_TM_dom_sf"/>
</dbReference>
<dbReference type="Pfam" id="PF16212">
    <property type="entry name" value="PhoLip_ATPase_C"/>
    <property type="match status" value="1"/>
</dbReference>
<keyword evidence="6" id="KW-0460">Magnesium</keyword>
<dbReference type="PANTHER" id="PTHR24092">
    <property type="entry name" value="PROBABLE PHOSPHOLIPID-TRANSPORTING ATPASE"/>
    <property type="match status" value="1"/>
</dbReference>
<feature type="transmembrane region" description="Helical" evidence="11">
    <location>
        <begin position="778"/>
        <end position="797"/>
    </location>
</feature>
<dbReference type="InterPro" id="IPR032630">
    <property type="entry name" value="P_typ_ATPase_c"/>
</dbReference>
<organism evidence="14 15">
    <name type="scientific">Phomopsis amygdali</name>
    <name type="common">Fusicoccum amygdali</name>
    <dbReference type="NCBI Taxonomy" id="1214568"/>
    <lineage>
        <taxon>Eukaryota</taxon>
        <taxon>Fungi</taxon>
        <taxon>Dikarya</taxon>
        <taxon>Ascomycota</taxon>
        <taxon>Pezizomycotina</taxon>
        <taxon>Sordariomycetes</taxon>
        <taxon>Sordariomycetidae</taxon>
        <taxon>Diaporthales</taxon>
        <taxon>Diaporthaceae</taxon>
        <taxon>Diaporthe</taxon>
    </lineage>
</organism>
<dbReference type="PANTHER" id="PTHR24092:SF174">
    <property type="entry name" value="PHOSPHOLIPID-TRANSPORTING ATPASE DNF3-RELATED"/>
    <property type="match status" value="1"/>
</dbReference>
<dbReference type="Pfam" id="PF00702">
    <property type="entry name" value="Hydrolase"/>
    <property type="match status" value="1"/>
</dbReference>
<dbReference type="InterPro" id="IPR008250">
    <property type="entry name" value="ATPase_P-typ_transduc_dom_A_sf"/>
</dbReference>
<evidence type="ECO:0000256" key="2">
    <source>
        <dbReference type="ARBA" id="ARBA00022692"/>
    </source>
</evidence>
<evidence type="ECO:0000256" key="6">
    <source>
        <dbReference type="ARBA" id="ARBA00022842"/>
    </source>
</evidence>
<keyword evidence="4" id="KW-0547">Nucleotide-binding</keyword>
<evidence type="ECO:0000256" key="1">
    <source>
        <dbReference type="ARBA" id="ARBA00004141"/>
    </source>
</evidence>
<dbReference type="GO" id="GO:0006892">
    <property type="term" value="P:post-Golgi vesicle-mediated transport"/>
    <property type="evidence" value="ECO:0007669"/>
    <property type="project" value="TreeGrafter"/>
</dbReference>
<keyword evidence="15" id="KW-1185">Reference proteome</keyword>
<name>A0AAD9W6Y6_PHOAM</name>
<feature type="transmembrane region" description="Helical" evidence="11">
    <location>
        <begin position="890"/>
        <end position="915"/>
    </location>
</feature>
<evidence type="ECO:0000256" key="4">
    <source>
        <dbReference type="ARBA" id="ARBA00022741"/>
    </source>
</evidence>
<evidence type="ECO:0000313" key="15">
    <source>
        <dbReference type="Proteomes" id="UP001265746"/>
    </source>
</evidence>
<feature type="coiled-coil region" evidence="10">
    <location>
        <begin position="479"/>
        <end position="506"/>
    </location>
</feature>
<proteinExistence type="predicted"/>
<dbReference type="GO" id="GO:0045332">
    <property type="term" value="P:phospholipid translocation"/>
    <property type="evidence" value="ECO:0007669"/>
    <property type="project" value="TreeGrafter"/>
</dbReference>
<evidence type="ECO:0000256" key="11">
    <source>
        <dbReference type="SAM" id="Phobius"/>
    </source>
</evidence>
<feature type="transmembrane region" description="Helical" evidence="11">
    <location>
        <begin position="861"/>
        <end position="881"/>
    </location>
</feature>
<dbReference type="SUPFAM" id="SSF56784">
    <property type="entry name" value="HAD-like"/>
    <property type="match status" value="1"/>
</dbReference>
<dbReference type="GO" id="GO:0005524">
    <property type="term" value="F:ATP binding"/>
    <property type="evidence" value="ECO:0007669"/>
    <property type="project" value="UniProtKB-KW"/>
</dbReference>
<accession>A0AAD9W6Y6</accession>
<feature type="domain" description="P-type ATPase C-terminal" evidence="13">
    <location>
        <begin position="714"/>
        <end position="956"/>
    </location>
</feature>
<keyword evidence="3" id="KW-0479">Metal-binding</keyword>
<dbReference type="InterPro" id="IPR036412">
    <property type="entry name" value="HAD-like_sf"/>
</dbReference>
<dbReference type="InterPro" id="IPR023214">
    <property type="entry name" value="HAD_sf"/>
</dbReference>
<evidence type="ECO:0000259" key="12">
    <source>
        <dbReference type="Pfam" id="PF16209"/>
    </source>
</evidence>
<dbReference type="EMBL" id="JAUJFL010000002">
    <property type="protein sequence ID" value="KAK2611020.1"/>
    <property type="molecule type" value="Genomic_DNA"/>
</dbReference>
<dbReference type="FunFam" id="3.40.50.1000:FF:000001">
    <property type="entry name" value="Phospholipid-transporting ATPase IC"/>
    <property type="match status" value="1"/>
</dbReference>
<evidence type="ECO:0008006" key="16">
    <source>
        <dbReference type="Google" id="ProtNLM"/>
    </source>
</evidence>
<dbReference type="GO" id="GO:0032456">
    <property type="term" value="P:endocytic recycling"/>
    <property type="evidence" value="ECO:0007669"/>
    <property type="project" value="TreeGrafter"/>
</dbReference>
<dbReference type="PROSITE" id="PS00154">
    <property type="entry name" value="ATPASE_E1_E2"/>
    <property type="match status" value="1"/>
</dbReference>
<feature type="transmembrane region" description="Helical" evidence="11">
    <location>
        <begin position="308"/>
        <end position="330"/>
    </location>
</feature>
<sequence length="1031" mass="115261">MFLLRRNPAPTSTHGRQIPIQVGRTRPLEDERRHKPYISNLIKTSKYNAFDFLPRQLLYQFSRLANAYMLVVSILQAIPGFSTTGKFTTLIPLLIFLGLVIAKEGYYDWKRHRQDAIENRRQAVVLRDNNSLSTGSVTPVEQPWDEDNSTGSQWTYTRWRDLKVGDIIWLSRDEDVPADIIILHADGENGFAYVETMALDGETSLKPKQRPAGLPDCSTITRIATCQATLHIEDPNADLYRFDSKLTADGITLPLTLDQVVYRGSTIRNTPRTIGIVINTGEECKIRMNAKRETSPKKPALESVTNNIVIFLMMYVLISSSAATVAYVVWKGAQERYAWYLSNTAIPFADIFVGFIIMFNNVIPLSLYVGLEAIKLGQMSLISGDLEMYHDETDSPAGVNTTNNLDDLGQINYIFSDKTGTLTENIMKLRMRRFSFLETTDVANDAQVTRTCFTHIDHYATEGLRTLVYMDRFLDAHEFENWKKLYREAETSLENRQQRIEEVSELLEQNLDLVGACGIEDKLQDGVPETIEKMRQAGIKVWMLTGDKRETAINIAHSTRLCGPDSAIYVLDVHEGDLELQITNITDTVQYRVDTVYSDPSRSHAVIVVDGETLTAIEDPSAGHLRRLFTNSVTTVDSVICCRASPAQKAFLVNMIRKGPPSEEKPGFFSFSWLKPRAKRPITLAIGDGANDLAMISSANVGVGISGREGQQAARVADFSISQFRFLSRLVLVHGRWNYYRTTRFILATFWKEAFFYFPQALFQGQTGATGTSLYEPGSLTFVSFFTAATILVIGTWEQDLKARTLMVIPELFKYGQNGEGLNTGVYLRWVGNALLAGLIVYAGCWSGYAGSELIDDAGLYAQGLLTFVVCTIWINIKLLVIELHHKTRVVLCSILGSIAGVWAYALVVAAISGPSAGPYSVRGGLLGTFGRDPAWWSSAILVLGALILMEMASGALLQNHALRAWLLRCWSSSVSASKRRGGGVREGFDAWEPRLWQEMEKDTGVKLAVDRLWREECGDLRDQRSVVQGN</sequence>
<dbReference type="AlphaFoldDB" id="A0AAD9W6Y6"/>
<dbReference type="InterPro" id="IPR032631">
    <property type="entry name" value="P-type_ATPase_N"/>
</dbReference>
<dbReference type="Gene3D" id="3.40.50.1000">
    <property type="entry name" value="HAD superfamily/HAD-like"/>
    <property type="match status" value="1"/>
</dbReference>
<dbReference type="GO" id="GO:0140326">
    <property type="term" value="F:ATPase-coupled intramembrane lipid transporter activity"/>
    <property type="evidence" value="ECO:0007669"/>
    <property type="project" value="TreeGrafter"/>
</dbReference>
<dbReference type="SUPFAM" id="SSF81653">
    <property type="entry name" value="Calcium ATPase, transduction domain A"/>
    <property type="match status" value="1"/>
</dbReference>
<reference evidence="14" key="1">
    <citation type="submission" date="2023-06" db="EMBL/GenBank/DDBJ databases">
        <authorList>
            <person name="Noh H."/>
        </authorList>
    </citation>
    <scope>NUCLEOTIDE SEQUENCE</scope>
    <source>
        <strain evidence="14">DUCC20226</strain>
    </source>
</reference>
<evidence type="ECO:0000256" key="3">
    <source>
        <dbReference type="ARBA" id="ARBA00022723"/>
    </source>
</evidence>
<feature type="domain" description="P-type ATPase N-terminal" evidence="12">
    <location>
        <begin position="31"/>
        <end position="90"/>
    </location>
</feature>
<dbReference type="Pfam" id="PF16209">
    <property type="entry name" value="PhoLip_ATPase_N"/>
    <property type="match status" value="1"/>
</dbReference>
<dbReference type="NCBIfam" id="TIGR01494">
    <property type="entry name" value="ATPase_P-type"/>
    <property type="match status" value="1"/>
</dbReference>
<feature type="transmembrane region" description="Helical" evidence="11">
    <location>
        <begin position="935"/>
        <end position="958"/>
    </location>
</feature>
<dbReference type="InterPro" id="IPR001757">
    <property type="entry name" value="P_typ_ATPase"/>
</dbReference>
<gene>
    <name evidence="14" type="ORF">N8I77_004403</name>
</gene>
<dbReference type="GO" id="GO:0005886">
    <property type="term" value="C:plasma membrane"/>
    <property type="evidence" value="ECO:0007669"/>
    <property type="project" value="TreeGrafter"/>
</dbReference>
<dbReference type="Proteomes" id="UP001265746">
    <property type="component" value="Unassembled WGS sequence"/>
</dbReference>
<keyword evidence="2 11" id="KW-0812">Transmembrane</keyword>
<dbReference type="Gene3D" id="2.70.150.10">
    <property type="entry name" value="Calcium-transporting ATPase, cytoplasmic transduction domain A"/>
    <property type="match status" value="1"/>
</dbReference>
<evidence type="ECO:0000256" key="7">
    <source>
        <dbReference type="ARBA" id="ARBA00022967"/>
    </source>
</evidence>
<evidence type="ECO:0000256" key="10">
    <source>
        <dbReference type="SAM" id="Coils"/>
    </source>
</evidence>
<evidence type="ECO:0000256" key="8">
    <source>
        <dbReference type="ARBA" id="ARBA00022989"/>
    </source>
</evidence>
<dbReference type="SUPFAM" id="SSF81665">
    <property type="entry name" value="Calcium ATPase, transmembrane domain M"/>
    <property type="match status" value="1"/>
</dbReference>
<comment type="subcellular location">
    <subcellularLocation>
        <location evidence="1">Membrane</location>
        <topology evidence="1">Multi-pass membrane protein</topology>
    </subcellularLocation>
</comment>
<evidence type="ECO:0000313" key="14">
    <source>
        <dbReference type="EMBL" id="KAK2611020.1"/>
    </source>
</evidence>
<feature type="transmembrane region" description="Helical" evidence="11">
    <location>
        <begin position="830"/>
        <end position="849"/>
    </location>
</feature>
<keyword evidence="7" id="KW-1278">Translocase</keyword>
<keyword evidence="10" id="KW-0175">Coiled coil</keyword>
<dbReference type="GO" id="GO:0005802">
    <property type="term" value="C:trans-Golgi network"/>
    <property type="evidence" value="ECO:0007669"/>
    <property type="project" value="TreeGrafter"/>
</dbReference>
<comment type="caution">
    <text evidence="14">The sequence shown here is derived from an EMBL/GenBank/DDBJ whole genome shotgun (WGS) entry which is preliminary data.</text>
</comment>
<dbReference type="GO" id="GO:0016887">
    <property type="term" value="F:ATP hydrolysis activity"/>
    <property type="evidence" value="ECO:0007669"/>
    <property type="project" value="InterPro"/>
</dbReference>
<dbReference type="GO" id="GO:0046872">
    <property type="term" value="F:metal ion binding"/>
    <property type="evidence" value="ECO:0007669"/>
    <property type="project" value="UniProtKB-KW"/>
</dbReference>
<evidence type="ECO:0000256" key="9">
    <source>
        <dbReference type="ARBA" id="ARBA00023136"/>
    </source>
</evidence>
<keyword evidence="8 11" id="KW-1133">Transmembrane helix</keyword>
<evidence type="ECO:0000259" key="13">
    <source>
        <dbReference type="Pfam" id="PF16212"/>
    </source>
</evidence>
<keyword evidence="9 11" id="KW-0472">Membrane</keyword>
<dbReference type="InterPro" id="IPR018303">
    <property type="entry name" value="ATPase_P-typ_P_site"/>
</dbReference>